<evidence type="ECO:0000313" key="2">
    <source>
        <dbReference type="Proteomes" id="UP000001542"/>
    </source>
</evidence>
<keyword evidence="2" id="KW-1185">Reference proteome</keyword>
<gene>
    <name evidence="1" type="ORF">TVAG_217730</name>
</gene>
<sequence>MNSHEEIREIDDYKQYVTIYEANDTWKDLLSHAITSKIIRLDDIMKIIHEKMEITFLRGFQEFKQTEDKIENLKERSHQQFR</sequence>
<proteinExistence type="predicted"/>
<protein>
    <submittedName>
        <fullName evidence="1">Uncharacterized protein</fullName>
    </submittedName>
</protein>
<evidence type="ECO:0000313" key="1">
    <source>
        <dbReference type="EMBL" id="EAY01535.1"/>
    </source>
</evidence>
<dbReference type="VEuPathDB" id="TrichDB:TVAGG3_0928900"/>
<organism evidence="1 2">
    <name type="scientific">Trichomonas vaginalis (strain ATCC PRA-98 / G3)</name>
    <dbReference type="NCBI Taxonomy" id="412133"/>
    <lineage>
        <taxon>Eukaryota</taxon>
        <taxon>Metamonada</taxon>
        <taxon>Parabasalia</taxon>
        <taxon>Trichomonadida</taxon>
        <taxon>Trichomonadidae</taxon>
        <taxon>Trichomonas</taxon>
    </lineage>
</organism>
<name>A2F0M0_TRIV3</name>
<accession>A2F0M0</accession>
<reference evidence="1" key="1">
    <citation type="submission" date="2006-10" db="EMBL/GenBank/DDBJ databases">
        <authorList>
            <person name="Amadeo P."/>
            <person name="Zhao Q."/>
            <person name="Wortman J."/>
            <person name="Fraser-Liggett C."/>
            <person name="Carlton J."/>
        </authorList>
    </citation>
    <scope>NUCLEOTIDE SEQUENCE</scope>
    <source>
        <strain evidence="1">G3</strain>
    </source>
</reference>
<dbReference type="EMBL" id="DS113564">
    <property type="protein sequence ID" value="EAY01535.1"/>
    <property type="molecule type" value="Genomic_DNA"/>
</dbReference>
<dbReference type="VEuPathDB" id="TrichDB:TVAG_217730"/>
<dbReference type="AlphaFoldDB" id="A2F0M0"/>
<reference evidence="1" key="2">
    <citation type="journal article" date="2007" name="Science">
        <title>Draft genome sequence of the sexually transmitted pathogen Trichomonas vaginalis.</title>
        <authorList>
            <person name="Carlton J.M."/>
            <person name="Hirt R.P."/>
            <person name="Silva J.C."/>
            <person name="Delcher A.L."/>
            <person name="Schatz M."/>
            <person name="Zhao Q."/>
            <person name="Wortman J.R."/>
            <person name="Bidwell S.L."/>
            <person name="Alsmark U.C.M."/>
            <person name="Besteiro S."/>
            <person name="Sicheritz-Ponten T."/>
            <person name="Noel C.J."/>
            <person name="Dacks J.B."/>
            <person name="Foster P.G."/>
            <person name="Simillion C."/>
            <person name="Van de Peer Y."/>
            <person name="Miranda-Saavedra D."/>
            <person name="Barton G.J."/>
            <person name="Westrop G.D."/>
            <person name="Mueller S."/>
            <person name="Dessi D."/>
            <person name="Fiori P.L."/>
            <person name="Ren Q."/>
            <person name="Paulsen I."/>
            <person name="Zhang H."/>
            <person name="Bastida-Corcuera F.D."/>
            <person name="Simoes-Barbosa A."/>
            <person name="Brown M.T."/>
            <person name="Hayes R.D."/>
            <person name="Mukherjee M."/>
            <person name="Okumura C.Y."/>
            <person name="Schneider R."/>
            <person name="Smith A.J."/>
            <person name="Vanacova S."/>
            <person name="Villalvazo M."/>
            <person name="Haas B.J."/>
            <person name="Pertea M."/>
            <person name="Feldblyum T.V."/>
            <person name="Utterback T.R."/>
            <person name="Shu C.L."/>
            <person name="Osoegawa K."/>
            <person name="de Jong P.J."/>
            <person name="Hrdy I."/>
            <person name="Horvathova L."/>
            <person name="Zubacova Z."/>
            <person name="Dolezal P."/>
            <person name="Malik S.B."/>
            <person name="Logsdon J.M. Jr."/>
            <person name="Henze K."/>
            <person name="Gupta A."/>
            <person name="Wang C.C."/>
            <person name="Dunne R.L."/>
            <person name="Upcroft J.A."/>
            <person name="Upcroft P."/>
            <person name="White O."/>
            <person name="Salzberg S.L."/>
            <person name="Tang P."/>
            <person name="Chiu C.-H."/>
            <person name="Lee Y.-S."/>
            <person name="Embley T.M."/>
            <person name="Coombs G.H."/>
            <person name="Mottram J.C."/>
            <person name="Tachezy J."/>
            <person name="Fraser-Liggett C.M."/>
            <person name="Johnson P.J."/>
        </authorList>
    </citation>
    <scope>NUCLEOTIDE SEQUENCE [LARGE SCALE GENOMIC DNA]</scope>
    <source>
        <strain evidence="1">G3</strain>
    </source>
</reference>
<dbReference type="InParanoid" id="A2F0M0"/>
<dbReference type="Proteomes" id="UP000001542">
    <property type="component" value="Unassembled WGS sequence"/>
</dbReference>